<name>A0A4Z2G3C0_9TELE</name>
<dbReference type="EMBL" id="SRLO01000724">
    <property type="protein sequence ID" value="TNN47801.1"/>
    <property type="molecule type" value="Genomic_DNA"/>
</dbReference>
<evidence type="ECO:0000313" key="2">
    <source>
        <dbReference type="EMBL" id="TNN47801.1"/>
    </source>
</evidence>
<feature type="compositionally biased region" description="Acidic residues" evidence="1">
    <location>
        <begin position="1"/>
        <end position="11"/>
    </location>
</feature>
<feature type="region of interest" description="Disordered" evidence="1">
    <location>
        <begin position="62"/>
        <end position="88"/>
    </location>
</feature>
<protein>
    <submittedName>
        <fullName evidence="2">Uncharacterized protein</fullName>
    </submittedName>
</protein>
<accession>A0A4Z2G3C0</accession>
<comment type="caution">
    <text evidence="2">The sequence shown here is derived from an EMBL/GenBank/DDBJ whole genome shotgun (WGS) entry which is preliminary data.</text>
</comment>
<keyword evidence="3" id="KW-1185">Reference proteome</keyword>
<sequence>MSEEEEEEEEEICGRIKQQHLRQEEEEEEEPGEGGGSPAGDKISPGTILGVVELAPPTHRLLGARDRTNLPRAHVSRSRSPERLQLPKTTPLVRIAADTAGAALDTMERTGFSFFIFDTRDKPAQ</sequence>
<reference evidence="2 3" key="1">
    <citation type="submission" date="2019-03" db="EMBL/GenBank/DDBJ databases">
        <title>First draft genome of Liparis tanakae, snailfish: a comprehensive survey of snailfish specific genes.</title>
        <authorList>
            <person name="Kim W."/>
            <person name="Song I."/>
            <person name="Jeong J.-H."/>
            <person name="Kim D."/>
            <person name="Kim S."/>
            <person name="Ryu S."/>
            <person name="Song J.Y."/>
            <person name="Lee S.K."/>
        </authorList>
    </citation>
    <scope>NUCLEOTIDE SEQUENCE [LARGE SCALE GENOMIC DNA]</scope>
    <source>
        <tissue evidence="2">Muscle</tissue>
    </source>
</reference>
<evidence type="ECO:0000256" key="1">
    <source>
        <dbReference type="SAM" id="MobiDB-lite"/>
    </source>
</evidence>
<gene>
    <name evidence="2" type="ORF">EYF80_041998</name>
</gene>
<organism evidence="2 3">
    <name type="scientific">Liparis tanakae</name>
    <name type="common">Tanaka's snailfish</name>
    <dbReference type="NCBI Taxonomy" id="230148"/>
    <lineage>
        <taxon>Eukaryota</taxon>
        <taxon>Metazoa</taxon>
        <taxon>Chordata</taxon>
        <taxon>Craniata</taxon>
        <taxon>Vertebrata</taxon>
        <taxon>Euteleostomi</taxon>
        <taxon>Actinopterygii</taxon>
        <taxon>Neopterygii</taxon>
        <taxon>Teleostei</taxon>
        <taxon>Neoteleostei</taxon>
        <taxon>Acanthomorphata</taxon>
        <taxon>Eupercaria</taxon>
        <taxon>Perciformes</taxon>
        <taxon>Cottioidei</taxon>
        <taxon>Cottales</taxon>
        <taxon>Liparidae</taxon>
        <taxon>Liparis</taxon>
    </lineage>
</organism>
<dbReference type="Proteomes" id="UP000314294">
    <property type="component" value="Unassembled WGS sequence"/>
</dbReference>
<evidence type="ECO:0000313" key="3">
    <source>
        <dbReference type="Proteomes" id="UP000314294"/>
    </source>
</evidence>
<dbReference type="AlphaFoldDB" id="A0A4Z2G3C0"/>
<feature type="region of interest" description="Disordered" evidence="1">
    <location>
        <begin position="1"/>
        <end position="49"/>
    </location>
</feature>
<proteinExistence type="predicted"/>